<dbReference type="Pfam" id="PF05239">
    <property type="entry name" value="PRC"/>
    <property type="match status" value="1"/>
</dbReference>
<proteinExistence type="predicted"/>
<dbReference type="RefSeq" id="WP_179645477.1">
    <property type="nucleotide sequence ID" value="NZ_BAAAYY010000048.1"/>
</dbReference>
<name>A0A852U2S7_9ACTN</name>
<evidence type="ECO:0000259" key="2">
    <source>
        <dbReference type="Pfam" id="PF05239"/>
    </source>
</evidence>
<comment type="caution">
    <text evidence="4">The sequence shown here is derived from an EMBL/GenBank/DDBJ whole genome shotgun (WGS) entry which is preliminary data.</text>
</comment>
<dbReference type="Gene3D" id="3.90.50.10">
    <property type="entry name" value="Photosynthetic Reaction Center, subunit H, domain 2"/>
    <property type="match status" value="1"/>
</dbReference>
<protein>
    <submittedName>
        <fullName evidence="4">Uncharacterized protein (TIGR02271 family)</fullName>
    </submittedName>
</protein>
<evidence type="ECO:0000259" key="3">
    <source>
        <dbReference type="Pfam" id="PF09557"/>
    </source>
</evidence>
<reference evidence="4 5" key="1">
    <citation type="submission" date="2020-07" db="EMBL/GenBank/DDBJ databases">
        <title>Sequencing the genomes of 1000 actinobacteria strains.</title>
        <authorList>
            <person name="Klenk H.-P."/>
        </authorList>
    </citation>
    <scope>NUCLEOTIDE SEQUENCE [LARGE SCALE GENOMIC DNA]</scope>
    <source>
        <strain evidence="4 5">CXB654</strain>
    </source>
</reference>
<dbReference type="InterPro" id="IPR014747">
    <property type="entry name" value="Bac_photo_RC_H_C"/>
</dbReference>
<dbReference type="GO" id="GO:0019684">
    <property type="term" value="P:photosynthesis, light reaction"/>
    <property type="evidence" value="ECO:0007669"/>
    <property type="project" value="InterPro"/>
</dbReference>
<feature type="domain" description="DUF2382" evidence="3">
    <location>
        <begin position="147"/>
        <end position="255"/>
    </location>
</feature>
<feature type="domain" description="PRC-barrel" evidence="2">
    <location>
        <begin position="7"/>
        <end position="75"/>
    </location>
</feature>
<organism evidence="4 5">
    <name type="scientific">Spinactinospora alkalitolerans</name>
    <dbReference type="NCBI Taxonomy" id="687207"/>
    <lineage>
        <taxon>Bacteria</taxon>
        <taxon>Bacillati</taxon>
        <taxon>Actinomycetota</taxon>
        <taxon>Actinomycetes</taxon>
        <taxon>Streptosporangiales</taxon>
        <taxon>Nocardiopsidaceae</taxon>
        <taxon>Spinactinospora</taxon>
    </lineage>
</organism>
<dbReference type="AlphaFoldDB" id="A0A852U2S7"/>
<evidence type="ECO:0000313" key="4">
    <source>
        <dbReference type="EMBL" id="NYE49897.1"/>
    </source>
</evidence>
<dbReference type="InterPro" id="IPR052967">
    <property type="entry name" value="Stress_Response_Assoc"/>
</dbReference>
<feature type="region of interest" description="Disordered" evidence="1">
    <location>
        <begin position="102"/>
        <end position="285"/>
    </location>
</feature>
<evidence type="ECO:0000313" key="5">
    <source>
        <dbReference type="Proteomes" id="UP000589036"/>
    </source>
</evidence>
<dbReference type="PANTHER" id="PTHR38463:SF1">
    <property type="entry name" value="STRESS RESPONSE PROTEIN YSNF"/>
    <property type="match status" value="1"/>
</dbReference>
<accession>A0A852U2S7</accession>
<dbReference type="EMBL" id="JACCCC010000001">
    <property type="protein sequence ID" value="NYE49897.1"/>
    <property type="molecule type" value="Genomic_DNA"/>
</dbReference>
<dbReference type="InterPro" id="IPR027275">
    <property type="entry name" value="PRC-brl_dom"/>
</dbReference>
<feature type="compositionally biased region" description="Basic and acidic residues" evidence="1">
    <location>
        <begin position="130"/>
        <end position="171"/>
    </location>
</feature>
<keyword evidence="5" id="KW-1185">Reference proteome</keyword>
<dbReference type="PANTHER" id="PTHR38463">
    <property type="entry name" value="STRESS RESPONSE PROTEIN YSNF"/>
    <property type="match status" value="1"/>
</dbReference>
<gene>
    <name evidence="4" type="ORF">HDA32_005017</name>
</gene>
<evidence type="ECO:0000256" key="1">
    <source>
        <dbReference type="SAM" id="MobiDB-lite"/>
    </source>
</evidence>
<dbReference type="SUPFAM" id="SSF50346">
    <property type="entry name" value="PRC-barrel domain"/>
    <property type="match status" value="1"/>
</dbReference>
<dbReference type="Pfam" id="PF09557">
    <property type="entry name" value="DUF2382"/>
    <property type="match status" value="1"/>
</dbReference>
<dbReference type="InterPro" id="IPR019060">
    <property type="entry name" value="DUF2382"/>
</dbReference>
<dbReference type="Proteomes" id="UP000589036">
    <property type="component" value="Unassembled WGS sequence"/>
</dbReference>
<dbReference type="InterPro" id="IPR011033">
    <property type="entry name" value="PRC_barrel-like_sf"/>
</dbReference>
<feature type="compositionally biased region" description="Basic and acidic residues" evidence="1">
    <location>
        <begin position="182"/>
        <end position="275"/>
    </location>
</feature>
<dbReference type="GO" id="GO:0030077">
    <property type="term" value="C:plasma membrane light-harvesting complex"/>
    <property type="evidence" value="ECO:0007669"/>
    <property type="project" value="InterPro"/>
</dbReference>
<sequence>MAPQPKAQELIGHRLLDGDGNSVGKISQVYFDDQTNTPKWITVRTGMLGSNESFIPFQGARAVKDDLQVPYDKDTIKHAPSFDTDRHISAEEETEVYRYFGMRPGIPGQRPGDSGDVGRHSRGEAATAEGRTRPGTETGREEGSAIRSEEQVHVGVERQESGRARLHKSVEAEEFDENVPVSHEELRVTREPVTEADRAAGEPRMEDTEQEFVLHEEHPVVSKESVPVEKVRVTKEEVSEEQRVHGERQKERVDVDGDDGMREGRREGRGGERGKGGRKGPGPIG</sequence>